<dbReference type="EMBL" id="CMVM020000170">
    <property type="status" value="NOT_ANNOTATED_CDS"/>
    <property type="molecule type" value="Genomic_DNA"/>
</dbReference>
<dbReference type="Proteomes" id="UP000024404">
    <property type="component" value="Unassembled WGS sequence"/>
</dbReference>
<keyword evidence="2" id="KW-1185">Reference proteome</keyword>
<proteinExistence type="predicted"/>
<organism evidence="1 2">
    <name type="scientific">Onchocerca volvulus</name>
    <dbReference type="NCBI Taxonomy" id="6282"/>
    <lineage>
        <taxon>Eukaryota</taxon>
        <taxon>Metazoa</taxon>
        <taxon>Ecdysozoa</taxon>
        <taxon>Nematoda</taxon>
        <taxon>Chromadorea</taxon>
        <taxon>Rhabditida</taxon>
        <taxon>Spirurina</taxon>
        <taxon>Spiruromorpha</taxon>
        <taxon>Filarioidea</taxon>
        <taxon>Onchocercidae</taxon>
        <taxon>Onchocerca</taxon>
    </lineage>
</organism>
<name>A0A8R1XZS1_ONCVO</name>
<accession>A0A8R1XZS1</accession>
<evidence type="ECO:0000313" key="2">
    <source>
        <dbReference type="Proteomes" id="UP000024404"/>
    </source>
</evidence>
<sequence>MIEKGPSRETLGDSVFIINPLELTLANYWVSNTAPEYQNTFCQQIRLWQKDFCSLFISFFAEVWWQWRGGVGGGMNGGGGGGGGGSDVRNVVVMVAVMRLVIKIVFDKRFG</sequence>
<dbReference type="EnsemblMetazoa" id="OVOC6147.1">
    <property type="protein sequence ID" value="OVOC6147.1"/>
    <property type="gene ID" value="WBGene00242956"/>
</dbReference>
<reference evidence="1" key="2">
    <citation type="submission" date="2022-06" db="UniProtKB">
        <authorList>
            <consortium name="EnsemblMetazoa"/>
        </authorList>
    </citation>
    <scope>IDENTIFICATION</scope>
</reference>
<reference evidence="2" key="1">
    <citation type="submission" date="2013-10" db="EMBL/GenBank/DDBJ databases">
        <title>Genome sequencing of Onchocerca volvulus.</title>
        <authorList>
            <person name="Cotton J."/>
            <person name="Tsai J."/>
            <person name="Stanley E."/>
            <person name="Tracey A."/>
            <person name="Holroyd N."/>
            <person name="Lustigman S."/>
            <person name="Berriman M."/>
        </authorList>
    </citation>
    <scope>NUCLEOTIDE SEQUENCE</scope>
</reference>
<dbReference type="Gene3D" id="1.10.8.1170">
    <property type="match status" value="1"/>
</dbReference>
<dbReference type="AlphaFoldDB" id="A0A8R1XZS1"/>
<protein>
    <submittedName>
        <fullName evidence="1">Uncharacterized protein</fullName>
    </submittedName>
</protein>
<evidence type="ECO:0000313" key="1">
    <source>
        <dbReference type="EnsemblMetazoa" id="OVOC6147.1"/>
    </source>
</evidence>